<keyword evidence="1" id="KW-0812">Transmembrane</keyword>
<dbReference type="OrthoDB" id="5104731at2759"/>
<keyword evidence="3" id="KW-1185">Reference proteome</keyword>
<gene>
    <name evidence="2" type="ORF">VM1G_11962</name>
</gene>
<reference evidence="2" key="1">
    <citation type="submission" date="2014-12" db="EMBL/GenBank/DDBJ databases">
        <title>Genome Sequence of Valsa Canker Pathogens Uncovers a Specific Adaption of Colonization on Woody Bark.</title>
        <authorList>
            <person name="Yin Z."/>
            <person name="Liu H."/>
            <person name="Gao X."/>
            <person name="Li Z."/>
            <person name="Song N."/>
            <person name="Ke X."/>
            <person name="Dai Q."/>
            <person name="Wu Y."/>
            <person name="Sun Y."/>
            <person name="Xu J.-R."/>
            <person name="Kang Z.K."/>
            <person name="Wang L."/>
            <person name="Huang L."/>
        </authorList>
    </citation>
    <scope>NUCLEOTIDE SEQUENCE [LARGE SCALE GENOMIC DNA]</scope>
    <source>
        <strain evidence="2">03-8</strain>
    </source>
</reference>
<protein>
    <submittedName>
        <fullName evidence="2">Uncharacterized protein</fullName>
    </submittedName>
</protein>
<keyword evidence="1" id="KW-0472">Membrane</keyword>
<evidence type="ECO:0000256" key="1">
    <source>
        <dbReference type="SAM" id="Phobius"/>
    </source>
</evidence>
<organism evidence="2 3">
    <name type="scientific">Cytospora mali</name>
    <name type="common">Apple Valsa canker fungus</name>
    <name type="synonym">Valsa mali</name>
    <dbReference type="NCBI Taxonomy" id="578113"/>
    <lineage>
        <taxon>Eukaryota</taxon>
        <taxon>Fungi</taxon>
        <taxon>Dikarya</taxon>
        <taxon>Ascomycota</taxon>
        <taxon>Pezizomycotina</taxon>
        <taxon>Sordariomycetes</taxon>
        <taxon>Sordariomycetidae</taxon>
        <taxon>Diaporthales</taxon>
        <taxon>Cytosporaceae</taxon>
        <taxon>Cytospora</taxon>
    </lineage>
</organism>
<evidence type="ECO:0000313" key="3">
    <source>
        <dbReference type="Proteomes" id="UP000078559"/>
    </source>
</evidence>
<accession>A0A194WDG7</accession>
<sequence>MASGLGARLLRTVWRAIHFYASLSPSLSPIACILFFISRKTKGAACIEYMALERDGKYLLDAGAESLVMAWTVSRERLIDERDGVHCESDQDSKDFASLVFKTGTPGFQATMPKGMLFNEYQYRIRSLAPVESDGPDDTEPCIHLEEYLDRSPGSLHNKNTWAT</sequence>
<evidence type="ECO:0000313" key="2">
    <source>
        <dbReference type="EMBL" id="KUI74175.1"/>
    </source>
</evidence>
<dbReference type="Proteomes" id="UP000078559">
    <property type="component" value="Chromosome 12"/>
</dbReference>
<dbReference type="AlphaFoldDB" id="A0A194WDG7"/>
<feature type="transmembrane region" description="Helical" evidence="1">
    <location>
        <begin position="17"/>
        <end position="37"/>
    </location>
</feature>
<keyword evidence="1" id="KW-1133">Transmembrane helix</keyword>
<name>A0A194WDG7_CYTMA</name>
<proteinExistence type="predicted"/>
<dbReference type="EMBL" id="CM003109">
    <property type="protein sequence ID" value="KUI74175.1"/>
    <property type="molecule type" value="Genomic_DNA"/>
</dbReference>